<evidence type="ECO:0000313" key="2">
    <source>
        <dbReference type="EMBL" id="AKV71100.1"/>
    </source>
</evidence>
<dbReference type="Proteomes" id="UP000068167">
    <property type="component" value="Chromosome"/>
</dbReference>
<keyword evidence="3" id="KW-1185">Reference proteome</keyword>
<dbReference type="SUPFAM" id="SSF56801">
    <property type="entry name" value="Acetyl-CoA synthetase-like"/>
    <property type="match status" value="1"/>
</dbReference>
<accession>A0A0K1SAN4</accession>
<dbReference type="Gene3D" id="3.40.50.980">
    <property type="match status" value="1"/>
</dbReference>
<dbReference type="PATRIC" id="fig|1638788.3.peg.6381"/>
<dbReference type="GO" id="GO:0044550">
    <property type="term" value="P:secondary metabolite biosynthetic process"/>
    <property type="evidence" value="ECO:0007669"/>
    <property type="project" value="TreeGrafter"/>
</dbReference>
<sequence>MYGITETTVHVTYRPLSMTDLNSTASVIGRPIPDLQVYLLDQHLQLVPVGVPGEMYVGGAGVTKGYLNRPELTTERFISSPFEKDEVIPQPPLIRGAMSRQNCIKREI</sequence>
<feature type="domain" description="AMP-dependent synthetase/ligase" evidence="1">
    <location>
        <begin position="1"/>
        <end position="67"/>
    </location>
</feature>
<dbReference type="GO" id="GO:0043041">
    <property type="term" value="P:amino acid activation for nonribosomal peptide biosynthetic process"/>
    <property type="evidence" value="ECO:0007669"/>
    <property type="project" value="TreeGrafter"/>
</dbReference>
<dbReference type="Pfam" id="PF00501">
    <property type="entry name" value="AMP-binding"/>
    <property type="match status" value="1"/>
</dbReference>
<dbReference type="KEGG" id="mpk:VL20_6354"/>
<dbReference type="Gene3D" id="2.30.38.10">
    <property type="entry name" value="Luciferase, Domain 3"/>
    <property type="match status" value="1"/>
</dbReference>
<protein>
    <submittedName>
        <fullName evidence="2">Non-ribosomal peptide synthetase</fullName>
    </submittedName>
</protein>
<name>A0A0K1SAN4_9CHRO</name>
<evidence type="ECO:0000313" key="3">
    <source>
        <dbReference type="Proteomes" id="UP000068167"/>
    </source>
</evidence>
<dbReference type="GO" id="GO:0005829">
    <property type="term" value="C:cytosol"/>
    <property type="evidence" value="ECO:0007669"/>
    <property type="project" value="TreeGrafter"/>
</dbReference>
<dbReference type="AlphaFoldDB" id="A0A0K1SAN4"/>
<dbReference type="EMBL" id="CP011339">
    <property type="protein sequence ID" value="AKV71100.1"/>
    <property type="molecule type" value="Genomic_DNA"/>
</dbReference>
<dbReference type="PANTHER" id="PTHR45527:SF14">
    <property type="entry name" value="PLIPASTATIN SYNTHASE SUBUNIT B"/>
    <property type="match status" value="1"/>
</dbReference>
<dbReference type="GO" id="GO:0031177">
    <property type="term" value="F:phosphopantetheine binding"/>
    <property type="evidence" value="ECO:0007669"/>
    <property type="project" value="TreeGrafter"/>
</dbReference>
<dbReference type="InterPro" id="IPR000873">
    <property type="entry name" value="AMP-dep_synth/lig_dom"/>
</dbReference>
<proteinExistence type="predicted"/>
<gene>
    <name evidence="2" type="ORF">VL20_6354</name>
</gene>
<reference evidence="2 3" key="1">
    <citation type="journal article" date="2016" name="Stand. Genomic Sci.">
        <title>Complete genome sequence and genomic characterization of Microcystis panniformis FACHB 1757 by third-generation sequencing.</title>
        <authorList>
            <person name="Zhang J.Y."/>
            <person name="Guan R."/>
            <person name="Zhang H.J."/>
            <person name="Li H."/>
            <person name="Xiao P."/>
            <person name="Yu G.L."/>
            <person name="Du L."/>
            <person name="Cao D.M."/>
            <person name="Zhu B.C."/>
            <person name="Li R.H."/>
            <person name="Lu Z.H."/>
        </authorList>
    </citation>
    <scope>NUCLEOTIDE SEQUENCE [LARGE SCALE GENOMIC DNA]</scope>
    <source>
        <strain evidence="2 3">FACHB-1757</strain>
    </source>
</reference>
<organism evidence="2 3">
    <name type="scientific">Microcystis panniformis FACHB-1757</name>
    <dbReference type="NCBI Taxonomy" id="1638788"/>
    <lineage>
        <taxon>Bacteria</taxon>
        <taxon>Bacillati</taxon>
        <taxon>Cyanobacteriota</taxon>
        <taxon>Cyanophyceae</taxon>
        <taxon>Oscillatoriophycideae</taxon>
        <taxon>Chroococcales</taxon>
        <taxon>Microcystaceae</taxon>
        <taxon>Microcystis</taxon>
    </lineage>
</organism>
<evidence type="ECO:0000259" key="1">
    <source>
        <dbReference type="Pfam" id="PF00501"/>
    </source>
</evidence>
<dbReference type="PANTHER" id="PTHR45527">
    <property type="entry name" value="NONRIBOSOMAL PEPTIDE SYNTHETASE"/>
    <property type="match status" value="1"/>
</dbReference>